<protein>
    <submittedName>
        <fullName evidence="1">Uncharacterized protein</fullName>
    </submittedName>
</protein>
<accession>A0ABZ3ETR5</accession>
<evidence type="ECO:0000313" key="2">
    <source>
        <dbReference type="Proteomes" id="UP001451571"/>
    </source>
</evidence>
<proteinExistence type="predicted"/>
<dbReference type="Proteomes" id="UP001451571">
    <property type="component" value="Chromosome"/>
</dbReference>
<name>A0ABZ3ETR5_9FIRM</name>
<gene>
    <name evidence="1" type="ORF">V6984_16065</name>
</gene>
<dbReference type="RefSeq" id="WP_342756619.1">
    <property type="nucleotide sequence ID" value="NZ_CP146256.1"/>
</dbReference>
<sequence length="65" mass="7457">MDVIFDINHTTGTVNGKLCGMDETAFTFIPVQTTDVISRFAIRFYFWSIHSYSDYHLHPSKTVAL</sequence>
<reference evidence="1 2" key="1">
    <citation type="submission" date="2024-02" db="EMBL/GenBank/DDBJ databases">
        <title>Bacterial strain from lacustrine sediment.</title>
        <authorList>
            <person name="Petit C."/>
            <person name="Fadhlaoui K."/>
        </authorList>
    </citation>
    <scope>NUCLEOTIDE SEQUENCE [LARGE SCALE GENOMIC DNA]</scope>
    <source>
        <strain evidence="1 2">IPX-CK</strain>
    </source>
</reference>
<dbReference type="EMBL" id="CP146256">
    <property type="protein sequence ID" value="XAH73009.1"/>
    <property type="molecule type" value="Genomic_DNA"/>
</dbReference>
<evidence type="ECO:0000313" key="1">
    <source>
        <dbReference type="EMBL" id="XAH73009.1"/>
    </source>
</evidence>
<keyword evidence="2" id="KW-1185">Reference proteome</keyword>
<organism evidence="1 2">
    <name type="scientific">Kineothrix sedimenti</name>
    <dbReference type="NCBI Taxonomy" id="3123317"/>
    <lineage>
        <taxon>Bacteria</taxon>
        <taxon>Bacillati</taxon>
        <taxon>Bacillota</taxon>
        <taxon>Clostridia</taxon>
        <taxon>Lachnospirales</taxon>
        <taxon>Lachnospiraceae</taxon>
        <taxon>Kineothrix</taxon>
    </lineage>
</organism>